<feature type="domain" description="SCP" evidence="3">
    <location>
        <begin position="63"/>
        <end position="154"/>
    </location>
</feature>
<dbReference type="Proteomes" id="UP000466523">
    <property type="component" value="Unassembled WGS sequence"/>
</dbReference>
<organism evidence="4 5">
    <name type="scientific">Mycolicibacter kumamotonensis</name>
    <dbReference type="NCBI Taxonomy" id="354243"/>
    <lineage>
        <taxon>Bacteria</taxon>
        <taxon>Bacillati</taxon>
        <taxon>Actinomycetota</taxon>
        <taxon>Actinomycetes</taxon>
        <taxon>Mycobacteriales</taxon>
        <taxon>Mycobacteriaceae</taxon>
        <taxon>Mycolicibacter</taxon>
    </lineage>
</organism>
<keyword evidence="2" id="KW-0732">Signal</keyword>
<dbReference type="AlphaFoldDB" id="A0A7K3L7W4"/>
<dbReference type="InterPro" id="IPR014044">
    <property type="entry name" value="CAP_dom"/>
</dbReference>
<proteinExistence type="predicted"/>
<evidence type="ECO:0000256" key="1">
    <source>
        <dbReference type="SAM" id="MobiDB-lite"/>
    </source>
</evidence>
<accession>A0A7K3L7W4</accession>
<feature type="signal peptide" evidence="2">
    <location>
        <begin position="1"/>
        <end position="28"/>
    </location>
</feature>
<reference evidence="4 5" key="1">
    <citation type="submission" date="2020-01" db="EMBL/GenBank/DDBJ databases">
        <authorList>
            <person name="Sanchez-Estrada R."/>
            <person name="Gonzalez-Y-Merchand J.A."/>
            <person name="Rivera-Gutierrez S."/>
        </authorList>
    </citation>
    <scope>NUCLEOTIDE SEQUENCE [LARGE SCALE GENOMIC DNA]</scope>
    <source>
        <strain evidence="4 5">CST 7247</strain>
    </source>
</reference>
<evidence type="ECO:0000313" key="5">
    <source>
        <dbReference type="Proteomes" id="UP000466523"/>
    </source>
</evidence>
<sequence length="218" mass="23648">MGHQLKLRPALALLGLAAVLGGTGVAAADNDVNILIANNKRMNDSVIANVFTIQHNRSGCRNDVRPDGRLILAAQRHARDLIDNRGLDSDIGSDGSNPQERGEAAGYRGKVSETVAVHPAIAISGVELINRWYNDPAALAIMADCANSQMGVWTENRIDRTVVVAVYGQPADPMDTTGQNVPLDPSPDYDMSDELEFGNRWWAWILRGVYPPPGQEPR</sequence>
<dbReference type="CDD" id="cd05379">
    <property type="entry name" value="CAP_bacterial"/>
    <property type="match status" value="1"/>
</dbReference>
<dbReference type="Pfam" id="PF00188">
    <property type="entry name" value="CAP"/>
    <property type="match status" value="1"/>
</dbReference>
<dbReference type="OrthoDB" id="4625906at2"/>
<protein>
    <submittedName>
        <fullName evidence="4">CAP domain-containing protein</fullName>
    </submittedName>
</protein>
<dbReference type="Gene3D" id="3.40.33.10">
    <property type="entry name" value="CAP"/>
    <property type="match status" value="1"/>
</dbReference>
<comment type="caution">
    <text evidence="4">The sequence shown here is derived from an EMBL/GenBank/DDBJ whole genome shotgun (WGS) entry which is preliminary data.</text>
</comment>
<dbReference type="EMBL" id="JAACYR010000010">
    <property type="protein sequence ID" value="NDJ88427.1"/>
    <property type="molecule type" value="Genomic_DNA"/>
</dbReference>
<gene>
    <name evidence="4" type="ORF">GWR20_04530</name>
</gene>
<feature type="chain" id="PRO_5038450467" evidence="2">
    <location>
        <begin position="29"/>
        <end position="218"/>
    </location>
</feature>
<name>A0A7K3L7W4_9MYCO</name>
<evidence type="ECO:0000259" key="3">
    <source>
        <dbReference type="Pfam" id="PF00188"/>
    </source>
</evidence>
<evidence type="ECO:0000256" key="2">
    <source>
        <dbReference type="SAM" id="SignalP"/>
    </source>
</evidence>
<feature type="region of interest" description="Disordered" evidence="1">
    <location>
        <begin position="84"/>
        <end position="107"/>
    </location>
</feature>
<dbReference type="InterPro" id="IPR035940">
    <property type="entry name" value="CAP_sf"/>
</dbReference>
<evidence type="ECO:0000313" key="4">
    <source>
        <dbReference type="EMBL" id="NDJ88427.1"/>
    </source>
</evidence>